<sequence length="312" mass="35681">MCPYGPYWRAVRKICIMELLSAKRVQSFSFVREEETTHFVGSIMEVSHTPVNLTHRIFSVVSCVVERLALGRKYVGDEFREIIRSILSGTRARMKKVHKKLDSFFDKVIEEHEMNGKGHEDEQGDLVNVLLRLQKEGDGAVQLTRDNIKAIILDMFIAGIETSSSTLGWAMAELMNNPQVMEKVQKEVRHALKGKERVGEGQVLEYLKHRDYLKNPEKFEPERFSDGLVDYKGQYFDFIPFGGGRRGCPGALFSMATAELVFAQLLYYFDWKLPKGMKPEEMDMSESCGITASRKRDLVLIPIPLFISSRIS</sequence>
<dbReference type="PROSITE" id="PS00086">
    <property type="entry name" value="CYTOCHROME_P450"/>
    <property type="match status" value="1"/>
</dbReference>
<dbReference type="InterPro" id="IPR052306">
    <property type="entry name" value="CYP450_71D"/>
</dbReference>
<reference evidence="9" key="1">
    <citation type="journal article" date="2013" name="Science">
        <title>The Amborella genome and the evolution of flowering plants.</title>
        <authorList>
            <consortium name="Amborella Genome Project"/>
        </authorList>
    </citation>
    <scope>NUCLEOTIDE SEQUENCE [LARGE SCALE GENOMIC DNA]</scope>
</reference>
<dbReference type="InterPro" id="IPR001128">
    <property type="entry name" value="Cyt_P450"/>
</dbReference>
<dbReference type="PRINTS" id="PR00385">
    <property type="entry name" value="P450"/>
</dbReference>
<evidence type="ECO:0000256" key="4">
    <source>
        <dbReference type="ARBA" id="ARBA00023002"/>
    </source>
</evidence>
<dbReference type="GO" id="GO:0016491">
    <property type="term" value="F:oxidoreductase activity"/>
    <property type="evidence" value="ECO:0000318"/>
    <property type="project" value="GO_Central"/>
</dbReference>
<dbReference type="STRING" id="13333.U5D8T3"/>
<keyword evidence="9" id="KW-1185">Reference proteome</keyword>
<evidence type="ECO:0000256" key="7">
    <source>
        <dbReference type="RuleBase" id="RU000461"/>
    </source>
</evidence>
<keyword evidence="4 7" id="KW-0560">Oxidoreductase</keyword>
<keyword evidence="6 7" id="KW-0503">Monooxygenase</keyword>
<dbReference type="Proteomes" id="UP000017836">
    <property type="component" value="Unassembled WGS sequence"/>
</dbReference>
<evidence type="ECO:0000256" key="3">
    <source>
        <dbReference type="ARBA" id="ARBA00022723"/>
    </source>
</evidence>
<evidence type="ECO:0000256" key="6">
    <source>
        <dbReference type="ARBA" id="ARBA00023033"/>
    </source>
</evidence>
<proteinExistence type="inferred from homology"/>
<dbReference type="PANTHER" id="PTHR47953:SF5">
    <property type="entry name" value="CYTOCHROME P450 71AV8-LIKE"/>
    <property type="match status" value="1"/>
</dbReference>
<dbReference type="OMA" id="HEDEQGD"/>
<dbReference type="Gramene" id="ERN17837">
    <property type="protein sequence ID" value="ERN17837"/>
    <property type="gene ID" value="AMTR_s00047p00188760"/>
</dbReference>
<dbReference type="Pfam" id="PF00067">
    <property type="entry name" value="p450"/>
    <property type="match status" value="2"/>
</dbReference>
<protein>
    <recommendedName>
        <fullName evidence="10">Cytochrome P450</fullName>
    </recommendedName>
</protein>
<dbReference type="InterPro" id="IPR017972">
    <property type="entry name" value="Cyt_P450_CS"/>
</dbReference>
<dbReference type="Gene3D" id="1.10.630.10">
    <property type="entry name" value="Cytochrome P450"/>
    <property type="match status" value="2"/>
</dbReference>
<evidence type="ECO:0000313" key="9">
    <source>
        <dbReference type="Proteomes" id="UP000017836"/>
    </source>
</evidence>
<dbReference type="GO" id="GO:0020037">
    <property type="term" value="F:heme binding"/>
    <property type="evidence" value="ECO:0007669"/>
    <property type="project" value="InterPro"/>
</dbReference>
<dbReference type="InterPro" id="IPR036396">
    <property type="entry name" value="Cyt_P450_sf"/>
</dbReference>
<keyword evidence="5 7" id="KW-0408">Iron</keyword>
<dbReference type="GO" id="GO:0005506">
    <property type="term" value="F:iron ion binding"/>
    <property type="evidence" value="ECO:0007669"/>
    <property type="project" value="InterPro"/>
</dbReference>
<gene>
    <name evidence="8" type="ORF">AMTR_s00047p00188760</name>
</gene>
<dbReference type="AlphaFoldDB" id="U5D8T3"/>
<keyword evidence="2 7" id="KW-0349">Heme</keyword>
<dbReference type="eggNOG" id="KOG0156">
    <property type="taxonomic scope" value="Eukaryota"/>
</dbReference>
<dbReference type="PANTHER" id="PTHR47953">
    <property type="entry name" value="OS08G0105600 PROTEIN"/>
    <property type="match status" value="1"/>
</dbReference>
<dbReference type="EMBL" id="KI392311">
    <property type="protein sequence ID" value="ERN17837.1"/>
    <property type="molecule type" value="Genomic_DNA"/>
</dbReference>
<organism evidence="8 9">
    <name type="scientific">Amborella trichopoda</name>
    <dbReference type="NCBI Taxonomy" id="13333"/>
    <lineage>
        <taxon>Eukaryota</taxon>
        <taxon>Viridiplantae</taxon>
        <taxon>Streptophyta</taxon>
        <taxon>Embryophyta</taxon>
        <taxon>Tracheophyta</taxon>
        <taxon>Spermatophyta</taxon>
        <taxon>Magnoliopsida</taxon>
        <taxon>Amborellales</taxon>
        <taxon>Amborellaceae</taxon>
        <taxon>Amborella</taxon>
    </lineage>
</organism>
<evidence type="ECO:0008006" key="10">
    <source>
        <dbReference type="Google" id="ProtNLM"/>
    </source>
</evidence>
<keyword evidence="3 7" id="KW-0479">Metal-binding</keyword>
<accession>U5D8T3</accession>
<evidence type="ECO:0000256" key="1">
    <source>
        <dbReference type="ARBA" id="ARBA00010617"/>
    </source>
</evidence>
<comment type="similarity">
    <text evidence="1 7">Belongs to the cytochrome P450 family.</text>
</comment>
<dbReference type="GO" id="GO:0016705">
    <property type="term" value="F:oxidoreductase activity, acting on paired donors, with incorporation or reduction of molecular oxygen"/>
    <property type="evidence" value="ECO:0007669"/>
    <property type="project" value="InterPro"/>
</dbReference>
<evidence type="ECO:0000313" key="8">
    <source>
        <dbReference type="EMBL" id="ERN17837.1"/>
    </source>
</evidence>
<dbReference type="SUPFAM" id="SSF48264">
    <property type="entry name" value="Cytochrome P450"/>
    <property type="match status" value="1"/>
</dbReference>
<dbReference type="HOGENOM" id="CLU_001570_4_1_1"/>
<dbReference type="GO" id="GO:0004497">
    <property type="term" value="F:monooxygenase activity"/>
    <property type="evidence" value="ECO:0007669"/>
    <property type="project" value="UniProtKB-KW"/>
</dbReference>
<name>U5D8T3_AMBTC</name>
<evidence type="ECO:0000256" key="2">
    <source>
        <dbReference type="ARBA" id="ARBA00022617"/>
    </source>
</evidence>
<evidence type="ECO:0000256" key="5">
    <source>
        <dbReference type="ARBA" id="ARBA00023004"/>
    </source>
</evidence>